<sequence length="93" mass="11302">SERFLPHNQSGTRNNVQNVDQYRPLHYNPVRINRNLDQGRDDHDQYVRFLDDYRPLHDHEVRRESNLDQGRHDPHQFHPLPGDEYVRADLDYD</sequence>
<organism evidence="1 2">
    <name type="scientific">Panagrolaimus sp. ES5</name>
    <dbReference type="NCBI Taxonomy" id="591445"/>
    <lineage>
        <taxon>Eukaryota</taxon>
        <taxon>Metazoa</taxon>
        <taxon>Ecdysozoa</taxon>
        <taxon>Nematoda</taxon>
        <taxon>Chromadorea</taxon>
        <taxon>Rhabditida</taxon>
        <taxon>Tylenchina</taxon>
        <taxon>Panagrolaimomorpha</taxon>
        <taxon>Panagrolaimoidea</taxon>
        <taxon>Panagrolaimidae</taxon>
        <taxon>Panagrolaimus</taxon>
    </lineage>
</organism>
<accession>A0AC34FNX7</accession>
<dbReference type="WBParaSite" id="ES5_v2.g18983.t1">
    <property type="protein sequence ID" value="ES5_v2.g18983.t1"/>
    <property type="gene ID" value="ES5_v2.g18983"/>
</dbReference>
<evidence type="ECO:0000313" key="1">
    <source>
        <dbReference type="Proteomes" id="UP000887579"/>
    </source>
</evidence>
<dbReference type="Proteomes" id="UP000887579">
    <property type="component" value="Unplaced"/>
</dbReference>
<reference evidence="2" key="1">
    <citation type="submission" date="2022-11" db="UniProtKB">
        <authorList>
            <consortium name="WormBaseParasite"/>
        </authorList>
    </citation>
    <scope>IDENTIFICATION</scope>
</reference>
<proteinExistence type="predicted"/>
<protein>
    <submittedName>
        <fullName evidence="2">Uncharacterized protein</fullName>
    </submittedName>
</protein>
<evidence type="ECO:0000313" key="2">
    <source>
        <dbReference type="WBParaSite" id="ES5_v2.g18983.t1"/>
    </source>
</evidence>
<name>A0AC34FNX7_9BILA</name>